<reference evidence="2 3" key="1">
    <citation type="submission" date="2019-01" db="EMBL/GenBank/DDBJ databases">
        <title>Genome sequencing of the rare red list fungi Fomitopsis rosea.</title>
        <authorList>
            <person name="Buettner E."/>
            <person name="Kellner H."/>
        </authorList>
    </citation>
    <scope>NUCLEOTIDE SEQUENCE [LARGE SCALE GENOMIC DNA]</scope>
    <source>
        <strain evidence="2 3">DSM 105464</strain>
    </source>
</reference>
<evidence type="ECO:0000259" key="1">
    <source>
        <dbReference type="PROSITE" id="PS50878"/>
    </source>
</evidence>
<dbReference type="InterPro" id="IPR043502">
    <property type="entry name" value="DNA/RNA_pol_sf"/>
</dbReference>
<dbReference type="Proteomes" id="UP000298390">
    <property type="component" value="Unassembled WGS sequence"/>
</dbReference>
<protein>
    <recommendedName>
        <fullName evidence="1">Reverse transcriptase domain-containing protein</fullName>
    </recommendedName>
</protein>
<dbReference type="Pfam" id="PF00078">
    <property type="entry name" value="RVT_1"/>
    <property type="match status" value="1"/>
</dbReference>
<dbReference type="InterPro" id="IPR036691">
    <property type="entry name" value="Endo/exonu/phosph_ase_sf"/>
</dbReference>
<organism evidence="2 3">
    <name type="scientific">Rhodofomes roseus</name>
    <dbReference type="NCBI Taxonomy" id="34475"/>
    <lineage>
        <taxon>Eukaryota</taxon>
        <taxon>Fungi</taxon>
        <taxon>Dikarya</taxon>
        <taxon>Basidiomycota</taxon>
        <taxon>Agaricomycotina</taxon>
        <taxon>Agaricomycetes</taxon>
        <taxon>Polyporales</taxon>
        <taxon>Rhodofomes</taxon>
    </lineage>
</organism>
<sequence length="1515" mass="172351">MTTSIHWHKEENLTILNVYAPNDATANSAFWPMIEEYYANPRHKLPDILIGDFNAIEESIDRLPPREDPTSTIEPLQRLLTRLRMKDGWRITNPTQCDYTFPQRASEVRSRLDRIYVTGRLLQSSQVWRIQSTGIPTDHRLASALLSTKNAPYIGKGRWTLPLALLQDKSFMAEIKAIGNSAFKDIIEIKECGTRSPHRNAQTIHKAFKDRTITLARTLMKKKAPKLTAAIKKLTVSIDSIQADPAYNSTTRLQTEAEVLLDRVIELERKRYQHVREATVARYALNAETLSKYWSNINKDKNPRDVIYALKKPGTHEYVRRSSEMAELARHYHNALQNSDAEHEDYTTRKSAIRPAINNIQQFLSDRDSEVLQSRISEADIRDALKKAQAGKASGLDGIPYEFWKALQDDESDNDSSFNSNAYLQNVLDDIDSHGVDQTCGFADGWMCPIYKKMDKRDISNYRPITVLNTDYKLYTRIMATKLGSVVKTIIHPNQAGFIPGRQISDQTQLCRTMVDYAEATDDNGVIVALDQEKAYDRIKHDYLWDILRAMGLPESFITRIKNLYENATTVIIINGEISKPYRVSRGVRQGDPLSCLLFDLAIEPLACALRRSNLRGFQIPGLTERVITSLFADDTSTFLAQCDRWSDLWLILDSWCSASGARFNSGKTEVIPIGSPEYRAQVIQTRRIDPTCNAPSIPDFVHIARDGEAVRILGAWIGNRTREAAIWTPTLEKVDRFLTRWGRCNPTMKGKKHIIQMGPGGMTQYLTTVQGMPASIEKELTKKIRSFIWGDNGSPLVNLDTLHSPISAGGLDILDIYARNEAIELTWLRKYLTLSDSRPDWAFVVDILIAMQVSRSAGAIQSSAQINSFLQNWNPAMHAASTLPHYIKRMLKTAKKHQTSFGAIKLSTELKGKLPIWYHISASPLLRRLDNTSLSKCLRKNHGVIYTADVMMLARHDFIPTPLPSDTLECTCDSCQTAVNNGCRNPLSCVEAARRLLTSLSDKWNPQAIPIPDGLTLTQRRDESNCAAFKTKDGEAIFNPSITEHGGVSEVFRVFMTDNNLANPPNLRPRRGVTFQRIAVYILEARCAFKHGERRTAPEGSGIFLFKRNQETAAQLLHPLANIEDLTTSGEITAASYTVQRVPKDVPIEFICETQFLRDVLCKDLQRWEDSDWLGMSNKLALQDLINVLRQRCAPTSFRKARTNEDWAIIDNGRHLVKYLLDNNGIKTVSLTTDPTLHLSGARLSCLSQRTAYRLIMQRRPIETRRSTALTVEAVLAKLNLTSENTITTNDLWRSLRNPDFRRPVSDFLWKSLHSAFRVGRFWAKISGYEDRAMCQYCGVVDSMTHILLECTAPGQIDIWTMAGNLWRRKQAVWTKPDLEDILSVGMRCWFSGNGKKKRRPFIERMWRILISEATYLIWCLRCERTIGHALDDNWTHSRQEIRARWGRVLNSRLHLDIAMTHRRFGRSALWPNLVLSTWCGTLHDEAALPDDWTKIRRVLVGIDPTTYVTWDVG</sequence>
<dbReference type="InterPro" id="IPR005135">
    <property type="entry name" value="Endo/exonuclease/phosphatase"/>
</dbReference>
<accession>A0A4Y9XXI7</accession>
<name>A0A4Y9XXI7_9APHY</name>
<evidence type="ECO:0000313" key="3">
    <source>
        <dbReference type="Proteomes" id="UP000298390"/>
    </source>
</evidence>
<dbReference type="PANTHER" id="PTHR19446">
    <property type="entry name" value="REVERSE TRANSCRIPTASES"/>
    <property type="match status" value="1"/>
</dbReference>
<dbReference type="InterPro" id="IPR000477">
    <property type="entry name" value="RT_dom"/>
</dbReference>
<dbReference type="STRING" id="34475.A0A4Y9XXI7"/>
<gene>
    <name evidence="2" type="ORF">EVJ58_g8829</name>
</gene>
<evidence type="ECO:0000313" key="2">
    <source>
        <dbReference type="EMBL" id="TFY54492.1"/>
    </source>
</evidence>
<feature type="domain" description="Reverse transcriptase" evidence="1">
    <location>
        <begin position="431"/>
        <end position="722"/>
    </location>
</feature>
<dbReference type="EMBL" id="SEKV01000691">
    <property type="protein sequence ID" value="TFY54492.1"/>
    <property type="molecule type" value="Genomic_DNA"/>
</dbReference>
<dbReference type="PROSITE" id="PS50878">
    <property type="entry name" value="RT_POL"/>
    <property type="match status" value="1"/>
</dbReference>
<dbReference type="CDD" id="cd01650">
    <property type="entry name" value="RT_nLTR_like"/>
    <property type="match status" value="1"/>
</dbReference>
<dbReference type="Pfam" id="PF03372">
    <property type="entry name" value="Exo_endo_phos"/>
    <property type="match status" value="1"/>
</dbReference>
<dbReference type="Gene3D" id="3.60.10.10">
    <property type="entry name" value="Endonuclease/exonuclease/phosphatase"/>
    <property type="match status" value="1"/>
</dbReference>
<dbReference type="SUPFAM" id="SSF56672">
    <property type="entry name" value="DNA/RNA polymerases"/>
    <property type="match status" value="1"/>
</dbReference>
<dbReference type="GO" id="GO:0003824">
    <property type="term" value="F:catalytic activity"/>
    <property type="evidence" value="ECO:0007669"/>
    <property type="project" value="InterPro"/>
</dbReference>
<comment type="caution">
    <text evidence="2">The sequence shown here is derived from an EMBL/GenBank/DDBJ whole genome shotgun (WGS) entry which is preliminary data.</text>
</comment>
<dbReference type="SUPFAM" id="SSF56219">
    <property type="entry name" value="DNase I-like"/>
    <property type="match status" value="1"/>
</dbReference>
<proteinExistence type="predicted"/>